<dbReference type="OrthoDB" id="3231004at2759"/>
<dbReference type="AlphaFoldDB" id="A0A8H5SZP1"/>
<name>A0A8H5SZP1_FUSHE</name>
<evidence type="ECO:0008006" key="3">
    <source>
        <dbReference type="Google" id="ProtNLM"/>
    </source>
</evidence>
<dbReference type="SUPFAM" id="SSF51110">
    <property type="entry name" value="alpha-D-mannose-specific plant lectins"/>
    <property type="match status" value="1"/>
</dbReference>
<protein>
    <recommendedName>
        <fullName evidence="3">Bulb-type lectin domain-containing protein</fullName>
    </recommendedName>
</protein>
<reference evidence="1 2" key="1">
    <citation type="submission" date="2020-05" db="EMBL/GenBank/DDBJ databases">
        <title>Identification and distribution of gene clusters putatively required for synthesis of sphingolipid metabolism inhibitors in phylogenetically diverse species of the filamentous fungus Fusarium.</title>
        <authorList>
            <person name="Kim H.-S."/>
            <person name="Busman M."/>
            <person name="Brown D.W."/>
            <person name="Divon H."/>
            <person name="Uhlig S."/>
            <person name="Proctor R.H."/>
        </authorList>
    </citation>
    <scope>NUCLEOTIDE SEQUENCE [LARGE SCALE GENOMIC DNA]</scope>
    <source>
        <strain evidence="1 2">NRRL 20693</strain>
    </source>
</reference>
<dbReference type="Gene3D" id="2.90.10.10">
    <property type="entry name" value="Bulb-type lectin domain"/>
    <property type="match status" value="1"/>
</dbReference>
<evidence type="ECO:0000313" key="2">
    <source>
        <dbReference type="Proteomes" id="UP000567885"/>
    </source>
</evidence>
<sequence>MPLLLVPYDSSMRLGMGFNSYTQTNCISDTVKAEGKGQNSSEQLQDVTFTSKFVQGLSEIASAMKISHSTAIKNGTVEVLDNANLIDEDKIKAADLNLLVSVQVMTQTLTLDSSARFQPLEGQGPCISEFNEIYGDSYISGFITGGEFRSIISIRCLDRNGKDAAIREIKQAINRNIDGAGLDGLSALEDTEITVSVSWNAGGEYERHNQPLTLGSVYEAAAAFPSSIKGKRLQNTWAILTKYTSNRSFQQWAPSQSLRPLDYDILKTYTVELFDRFMEYKHLLKKVQHIMSHGEQYIRLSKDRSIPIETNTLIAVRTVLRNEMDKIVTVVELLSKRPELIAQVEVFAFVTSNSLVRQIMDRALAMSMTTKIIVEPATPVVSAMQSEPVVEFSSGESVSEFQEVHTPGSNISDISRPEILSLPIKHESCEAINIDLGSLIAPEVWADLLPVHKDDAISCSPDNGDGKLKILTAVYGLHDVTHFLRKHVTADQRRNLEFVAINDLIGDEIYRSLTPGFVMNLSFLYTYGDGVMRVNSADYNAESPESIIITRESKHAVVKSRLPMMRYNRPIVAIYGGKVYNTEDVLSKIDKNTWVSTGSQSTLNSGSVRFSNDLMGEDPRPGIQKTGVVFFETLDGEVLAGAGLEGQYCTLTECPQLAELTLEITKENEVVKEVPAKSSNKISKKAAKKAAREAIKQAKSNSTNVGPGIVPQCYSYTFECGRLTVIPQNNEPFLTLDGIQFVCQTDGNFVVYSADRRSLWSSGLSVEDSFTVLSFNENGNLGTLGNTPESSWSPDMRHNVGGKLVLSSATPYIQILNKEGERLWYSV</sequence>
<comment type="caution">
    <text evidence="1">The sequence shown here is derived from an EMBL/GenBank/DDBJ whole genome shotgun (WGS) entry which is preliminary data.</text>
</comment>
<gene>
    <name evidence="1" type="ORF">FHETE_9100</name>
</gene>
<accession>A0A8H5SZP1</accession>
<dbReference type="InterPro" id="IPR036426">
    <property type="entry name" value="Bulb-type_lectin_dom_sf"/>
</dbReference>
<organism evidence="1 2">
    <name type="scientific">Fusarium heterosporum</name>
    <dbReference type="NCBI Taxonomy" id="42747"/>
    <lineage>
        <taxon>Eukaryota</taxon>
        <taxon>Fungi</taxon>
        <taxon>Dikarya</taxon>
        <taxon>Ascomycota</taxon>
        <taxon>Pezizomycotina</taxon>
        <taxon>Sordariomycetes</taxon>
        <taxon>Hypocreomycetidae</taxon>
        <taxon>Hypocreales</taxon>
        <taxon>Nectriaceae</taxon>
        <taxon>Fusarium</taxon>
        <taxon>Fusarium heterosporum species complex</taxon>
    </lineage>
</organism>
<dbReference type="Proteomes" id="UP000567885">
    <property type="component" value="Unassembled WGS sequence"/>
</dbReference>
<evidence type="ECO:0000313" key="1">
    <source>
        <dbReference type="EMBL" id="KAF5660128.1"/>
    </source>
</evidence>
<dbReference type="EMBL" id="JAAGWQ010000200">
    <property type="protein sequence ID" value="KAF5660128.1"/>
    <property type="molecule type" value="Genomic_DNA"/>
</dbReference>
<proteinExistence type="predicted"/>
<keyword evidence="2" id="KW-1185">Reference proteome</keyword>